<protein>
    <submittedName>
        <fullName evidence="2">Uncharacterized protein</fullName>
    </submittedName>
</protein>
<organism evidence="2">
    <name type="scientific">uncultured Thermomicrobiales bacterium</name>
    <dbReference type="NCBI Taxonomy" id="1645740"/>
    <lineage>
        <taxon>Bacteria</taxon>
        <taxon>Pseudomonadati</taxon>
        <taxon>Thermomicrobiota</taxon>
        <taxon>Thermomicrobia</taxon>
        <taxon>Thermomicrobiales</taxon>
        <taxon>environmental samples</taxon>
    </lineage>
</organism>
<evidence type="ECO:0000256" key="1">
    <source>
        <dbReference type="SAM" id="MobiDB-lite"/>
    </source>
</evidence>
<dbReference type="EMBL" id="CADCWK010000209">
    <property type="protein sequence ID" value="CAA9564064.1"/>
    <property type="molecule type" value="Genomic_DNA"/>
</dbReference>
<evidence type="ECO:0000313" key="2">
    <source>
        <dbReference type="EMBL" id="CAA9564064.1"/>
    </source>
</evidence>
<dbReference type="AlphaFoldDB" id="A0A6J4V1D6"/>
<feature type="non-terminal residue" evidence="2">
    <location>
        <position position="53"/>
    </location>
</feature>
<sequence length="53" mass="5970">CTAPTSRHGGRRPPQPGAGWNRSRWPSTRPVRRGWIARPARSDTHHADNTDDN</sequence>
<accession>A0A6J4V1D6</accession>
<gene>
    <name evidence="2" type="ORF">AVDCRST_MAG33-1913</name>
</gene>
<proteinExistence type="predicted"/>
<feature type="non-terminal residue" evidence="2">
    <location>
        <position position="1"/>
    </location>
</feature>
<name>A0A6J4V1D6_9BACT</name>
<reference evidence="2" key="1">
    <citation type="submission" date="2020-02" db="EMBL/GenBank/DDBJ databases">
        <authorList>
            <person name="Meier V. D."/>
        </authorList>
    </citation>
    <scope>NUCLEOTIDE SEQUENCE</scope>
    <source>
        <strain evidence="2">AVDCRST_MAG33</strain>
    </source>
</reference>
<feature type="region of interest" description="Disordered" evidence="1">
    <location>
        <begin position="1"/>
        <end position="53"/>
    </location>
</feature>
<feature type="compositionally biased region" description="Basic and acidic residues" evidence="1">
    <location>
        <begin position="40"/>
        <end position="53"/>
    </location>
</feature>